<organism evidence="2">
    <name type="scientific">Tanacetum cinerariifolium</name>
    <name type="common">Dalmatian daisy</name>
    <name type="synonym">Chrysanthemum cinerariifolium</name>
    <dbReference type="NCBI Taxonomy" id="118510"/>
    <lineage>
        <taxon>Eukaryota</taxon>
        <taxon>Viridiplantae</taxon>
        <taxon>Streptophyta</taxon>
        <taxon>Embryophyta</taxon>
        <taxon>Tracheophyta</taxon>
        <taxon>Spermatophyta</taxon>
        <taxon>Magnoliopsida</taxon>
        <taxon>eudicotyledons</taxon>
        <taxon>Gunneridae</taxon>
        <taxon>Pentapetalae</taxon>
        <taxon>asterids</taxon>
        <taxon>campanulids</taxon>
        <taxon>Asterales</taxon>
        <taxon>Asteraceae</taxon>
        <taxon>Asteroideae</taxon>
        <taxon>Anthemideae</taxon>
        <taxon>Anthemidinae</taxon>
        <taxon>Tanacetum</taxon>
    </lineage>
</organism>
<protein>
    <submittedName>
        <fullName evidence="2">Uncharacterized protein</fullName>
    </submittedName>
</protein>
<sequence>MAFQAPNSSTYIKKRVPQGKNPRATNGRRRKQTSSTTKHNPGSKLEGPNYVEKEINFTEDEFNSSLDLSSSDDIKKEIKMEDLSKLIPNVEVDFMDLDSPEDDEPSLFKMK</sequence>
<reference evidence="2" key="1">
    <citation type="journal article" date="2019" name="Sci. Rep.">
        <title>Draft genome of Tanacetum cinerariifolium, the natural source of mosquito coil.</title>
        <authorList>
            <person name="Yamashiro T."/>
            <person name="Shiraishi A."/>
            <person name="Satake H."/>
            <person name="Nakayama K."/>
        </authorList>
    </citation>
    <scope>NUCLEOTIDE SEQUENCE</scope>
</reference>
<proteinExistence type="predicted"/>
<accession>A0A6L2NME6</accession>
<name>A0A6L2NME6_TANCI</name>
<dbReference type="EMBL" id="BKCJ010009350">
    <property type="protein sequence ID" value="GEU86559.1"/>
    <property type="molecule type" value="Genomic_DNA"/>
</dbReference>
<comment type="caution">
    <text evidence="2">The sequence shown here is derived from an EMBL/GenBank/DDBJ whole genome shotgun (WGS) entry which is preliminary data.</text>
</comment>
<gene>
    <name evidence="2" type="ORF">Tci_058537</name>
</gene>
<evidence type="ECO:0000256" key="1">
    <source>
        <dbReference type="SAM" id="MobiDB-lite"/>
    </source>
</evidence>
<evidence type="ECO:0000313" key="2">
    <source>
        <dbReference type="EMBL" id="GEU86559.1"/>
    </source>
</evidence>
<feature type="compositionally biased region" description="Polar residues" evidence="1">
    <location>
        <begin position="1"/>
        <end position="11"/>
    </location>
</feature>
<feature type="region of interest" description="Disordered" evidence="1">
    <location>
        <begin position="1"/>
        <end position="49"/>
    </location>
</feature>
<dbReference type="AlphaFoldDB" id="A0A6L2NME6"/>